<dbReference type="Gene3D" id="3.40.630.30">
    <property type="match status" value="1"/>
</dbReference>
<dbReference type="PANTHER" id="PTHR47237">
    <property type="entry name" value="SLL0310 PROTEIN"/>
    <property type="match status" value="1"/>
</dbReference>
<dbReference type="Gene3D" id="3.40.630.90">
    <property type="match status" value="1"/>
</dbReference>
<reference evidence="2 3" key="1">
    <citation type="submission" date="2019-04" db="EMBL/GenBank/DDBJ databases">
        <title>Phreatobacter aquaticus sp. nov.</title>
        <authorList>
            <person name="Choi A."/>
        </authorList>
    </citation>
    <scope>NUCLEOTIDE SEQUENCE [LARGE SCALE GENOMIC DNA]</scope>
    <source>
        <strain evidence="2 3">KCTC 52518</strain>
    </source>
</reference>
<dbReference type="InterPro" id="IPR016181">
    <property type="entry name" value="Acyl_CoA_acyltransferase"/>
</dbReference>
<feature type="domain" description="N-acetyltransferase" evidence="1">
    <location>
        <begin position="7"/>
        <end position="138"/>
    </location>
</feature>
<evidence type="ECO:0000313" key="2">
    <source>
        <dbReference type="EMBL" id="QCI66928.1"/>
    </source>
</evidence>
<dbReference type="CDD" id="cd04301">
    <property type="entry name" value="NAT_SF"/>
    <property type="match status" value="1"/>
</dbReference>
<evidence type="ECO:0000313" key="3">
    <source>
        <dbReference type="Proteomes" id="UP000298781"/>
    </source>
</evidence>
<protein>
    <submittedName>
        <fullName evidence="2">GNAT family N-acetyltransferase</fullName>
    </submittedName>
</protein>
<gene>
    <name evidence="2" type="ORF">E8M01_23395</name>
</gene>
<dbReference type="OrthoDB" id="8453373at2"/>
<dbReference type="InterPro" id="IPR000182">
    <property type="entry name" value="GNAT_dom"/>
</dbReference>
<dbReference type="RefSeq" id="WP_136962366.1">
    <property type="nucleotide sequence ID" value="NZ_CP039690.1"/>
</dbReference>
<dbReference type="Pfam" id="PF18014">
    <property type="entry name" value="Acetyltransf_18"/>
    <property type="match status" value="1"/>
</dbReference>
<dbReference type="InterPro" id="IPR052729">
    <property type="entry name" value="Acyl/Acetyltrans_Enzymes"/>
</dbReference>
<dbReference type="KEGG" id="pstg:E8M01_23395"/>
<accession>A0A4D7B9U1</accession>
<dbReference type="GO" id="GO:0016747">
    <property type="term" value="F:acyltransferase activity, transferring groups other than amino-acyl groups"/>
    <property type="evidence" value="ECO:0007669"/>
    <property type="project" value="InterPro"/>
</dbReference>
<dbReference type="InterPro" id="IPR041496">
    <property type="entry name" value="YitH/HolE_GNAT"/>
</dbReference>
<dbReference type="AlphaFoldDB" id="A0A4D7B9U1"/>
<dbReference type="EMBL" id="CP039690">
    <property type="protein sequence ID" value="QCI66928.1"/>
    <property type="molecule type" value="Genomic_DNA"/>
</dbReference>
<evidence type="ECO:0000259" key="1">
    <source>
        <dbReference type="PROSITE" id="PS51186"/>
    </source>
</evidence>
<organism evidence="2 3">
    <name type="scientific">Phreatobacter stygius</name>
    <dbReference type="NCBI Taxonomy" id="1940610"/>
    <lineage>
        <taxon>Bacteria</taxon>
        <taxon>Pseudomonadati</taxon>
        <taxon>Pseudomonadota</taxon>
        <taxon>Alphaproteobacteria</taxon>
        <taxon>Hyphomicrobiales</taxon>
        <taxon>Phreatobacteraceae</taxon>
        <taxon>Phreatobacter</taxon>
    </lineage>
</organism>
<keyword evidence="3" id="KW-1185">Reference proteome</keyword>
<name>A0A4D7B9U1_9HYPH</name>
<dbReference type="PROSITE" id="PS51186">
    <property type="entry name" value="GNAT"/>
    <property type="match status" value="1"/>
</dbReference>
<keyword evidence="2" id="KW-0808">Transferase</keyword>
<sequence>MAPTEPITVERLDAAALAAACSLSQQAGWNQTAEDWRIFFDQGAVFGAPAGAAPVATGAVLPFGSFGWISMVLVSSAERGKGLGTAVLRRCMAELAALDCLPVLDATPQGERIYAPLGFLPQLPLWRWRGEGLGPDADDGGQVDQADPEALGAIVAIDAKAFGAPRRQLLAGLMQRAPAQALVLKNGKGFVLARPGRQALQIGPLVAPDEASALALLKAALGRAEGPVILDVPAAWQAIAAHLTASGFRQERPYLRMALGRSAPFGDPMSMFVIAGPELG</sequence>
<dbReference type="Proteomes" id="UP000298781">
    <property type="component" value="Chromosome"/>
</dbReference>
<dbReference type="PANTHER" id="PTHR47237:SF2">
    <property type="entry name" value="BLL4206 PROTEIN"/>
    <property type="match status" value="1"/>
</dbReference>
<dbReference type="SUPFAM" id="SSF55729">
    <property type="entry name" value="Acyl-CoA N-acyltransferases (Nat)"/>
    <property type="match status" value="1"/>
</dbReference>
<proteinExistence type="predicted"/>
<dbReference type="Pfam" id="PF00583">
    <property type="entry name" value="Acetyltransf_1"/>
    <property type="match status" value="1"/>
</dbReference>